<evidence type="ECO:0000256" key="4">
    <source>
        <dbReference type="ARBA" id="ARBA00022729"/>
    </source>
</evidence>
<evidence type="ECO:0000256" key="5">
    <source>
        <dbReference type="ARBA" id="ARBA00047475"/>
    </source>
</evidence>
<accession>A0ABR1DMI2</accession>
<dbReference type="EC" id="2.4.1.17" evidence="7"/>
<comment type="caution">
    <text evidence="8">The sequence shown here is derived from an EMBL/GenBank/DDBJ whole genome shotgun (WGS) entry which is preliminary data.</text>
</comment>
<comment type="similarity">
    <text evidence="1 6">Belongs to the UDP-glycosyltransferase family.</text>
</comment>
<keyword evidence="2 6" id="KW-0328">Glycosyltransferase</keyword>
<keyword evidence="9" id="KW-1185">Reference proteome</keyword>
<name>A0ABR1DMI2_NECAM</name>
<dbReference type="SUPFAM" id="SSF53756">
    <property type="entry name" value="UDP-Glycosyltransferase/glycogen phosphorylase"/>
    <property type="match status" value="1"/>
</dbReference>
<keyword evidence="4" id="KW-0732">Signal</keyword>
<dbReference type="CDD" id="cd03784">
    <property type="entry name" value="GT1_Gtf-like"/>
    <property type="match status" value="1"/>
</dbReference>
<evidence type="ECO:0000256" key="6">
    <source>
        <dbReference type="RuleBase" id="RU003718"/>
    </source>
</evidence>
<comment type="subcellular location">
    <subcellularLocation>
        <location evidence="7">Membrane</location>
        <topology evidence="7">Single-pass membrane protein</topology>
    </subcellularLocation>
</comment>
<dbReference type="PANTHER" id="PTHR48043:SF145">
    <property type="entry name" value="FI06409P-RELATED"/>
    <property type="match status" value="1"/>
</dbReference>
<keyword evidence="3 6" id="KW-0808">Transferase</keyword>
<evidence type="ECO:0000256" key="3">
    <source>
        <dbReference type="ARBA" id="ARBA00022679"/>
    </source>
</evidence>
<gene>
    <name evidence="8" type="primary">Necator_chrIV.g16495</name>
    <name evidence="8" type="ORF">RB195_003198</name>
</gene>
<evidence type="ECO:0000256" key="1">
    <source>
        <dbReference type="ARBA" id="ARBA00009995"/>
    </source>
</evidence>
<dbReference type="InterPro" id="IPR002213">
    <property type="entry name" value="UDP_glucos_trans"/>
</dbReference>
<keyword evidence="7" id="KW-0472">Membrane</keyword>
<keyword evidence="7" id="KW-1133">Transmembrane helix</keyword>
<dbReference type="EMBL" id="JAVFWL010000004">
    <property type="protein sequence ID" value="KAK6751634.1"/>
    <property type="molecule type" value="Genomic_DNA"/>
</dbReference>
<dbReference type="InterPro" id="IPR035595">
    <property type="entry name" value="UDP_glycos_trans_CS"/>
</dbReference>
<organism evidence="8 9">
    <name type="scientific">Necator americanus</name>
    <name type="common">Human hookworm</name>
    <dbReference type="NCBI Taxonomy" id="51031"/>
    <lineage>
        <taxon>Eukaryota</taxon>
        <taxon>Metazoa</taxon>
        <taxon>Ecdysozoa</taxon>
        <taxon>Nematoda</taxon>
        <taxon>Chromadorea</taxon>
        <taxon>Rhabditida</taxon>
        <taxon>Rhabditina</taxon>
        <taxon>Rhabditomorpha</taxon>
        <taxon>Strongyloidea</taxon>
        <taxon>Ancylostomatidae</taxon>
        <taxon>Bunostominae</taxon>
        <taxon>Necator</taxon>
    </lineage>
</organism>
<protein>
    <recommendedName>
        <fullName evidence="7">UDP-glucuronosyltransferase</fullName>
        <ecNumber evidence="7">2.4.1.17</ecNumber>
    </recommendedName>
</protein>
<dbReference type="Gene3D" id="3.40.50.2000">
    <property type="entry name" value="Glycogen Phosphorylase B"/>
    <property type="match status" value="1"/>
</dbReference>
<keyword evidence="7" id="KW-0812">Transmembrane</keyword>
<evidence type="ECO:0000313" key="9">
    <source>
        <dbReference type="Proteomes" id="UP001303046"/>
    </source>
</evidence>
<dbReference type="InterPro" id="IPR050271">
    <property type="entry name" value="UDP-glycosyltransferase"/>
</dbReference>
<dbReference type="Proteomes" id="UP001303046">
    <property type="component" value="Unassembled WGS sequence"/>
</dbReference>
<reference evidence="8 9" key="1">
    <citation type="submission" date="2023-08" db="EMBL/GenBank/DDBJ databases">
        <title>A Necator americanus chromosomal reference genome.</title>
        <authorList>
            <person name="Ilik V."/>
            <person name="Petrzelkova K.J."/>
            <person name="Pardy F."/>
            <person name="Fuh T."/>
            <person name="Niatou-Singa F.S."/>
            <person name="Gouil Q."/>
            <person name="Baker L."/>
            <person name="Ritchie M.E."/>
            <person name="Jex A.R."/>
            <person name="Gazzola D."/>
            <person name="Li H."/>
            <person name="Toshio Fujiwara R."/>
            <person name="Zhan B."/>
            <person name="Aroian R.V."/>
            <person name="Pafco B."/>
            <person name="Schwarz E.M."/>
        </authorList>
    </citation>
    <scope>NUCLEOTIDE SEQUENCE [LARGE SCALE GENOMIC DNA]</scope>
    <source>
        <strain evidence="8 9">Aroian</strain>
        <tissue evidence="8">Whole animal</tissue>
    </source>
</reference>
<evidence type="ECO:0000313" key="8">
    <source>
        <dbReference type="EMBL" id="KAK6751634.1"/>
    </source>
</evidence>
<evidence type="ECO:0000256" key="7">
    <source>
        <dbReference type="RuleBase" id="RU362059"/>
    </source>
</evidence>
<dbReference type="PANTHER" id="PTHR48043">
    <property type="entry name" value="EG:EG0003.4 PROTEIN-RELATED"/>
    <property type="match status" value="1"/>
</dbReference>
<feature type="transmembrane region" description="Helical" evidence="7">
    <location>
        <begin position="473"/>
        <end position="501"/>
    </location>
</feature>
<evidence type="ECO:0000256" key="2">
    <source>
        <dbReference type="ARBA" id="ARBA00022676"/>
    </source>
</evidence>
<comment type="catalytic activity">
    <reaction evidence="5 7">
        <text>glucuronate acceptor + UDP-alpha-D-glucuronate = acceptor beta-D-glucuronoside + UDP + H(+)</text>
        <dbReference type="Rhea" id="RHEA:21032"/>
        <dbReference type="ChEBI" id="CHEBI:15378"/>
        <dbReference type="ChEBI" id="CHEBI:58052"/>
        <dbReference type="ChEBI" id="CHEBI:58223"/>
        <dbReference type="ChEBI" id="CHEBI:132367"/>
        <dbReference type="ChEBI" id="CHEBI:132368"/>
        <dbReference type="EC" id="2.4.1.17"/>
    </reaction>
</comment>
<dbReference type="Pfam" id="PF00201">
    <property type="entry name" value="UDPGT"/>
    <property type="match status" value="1"/>
</dbReference>
<sequence length="512" mass="58404">MVLFVPNMANSQILFNSRVAETLAQAGHDVTMVIIAVVDDIDSKDVKITKGVKIHRINASTGVKMKDFEEEQRDFAFEDVPVWDPRLREHINRMATFLRMSCRKMVENREFLNWLEAEKFDLAFSHMFDVCPIGLIHYAKIPSWIWLNRGALMDFVANYMGVPTIPSYTPPMVMESSDHMNFIERTKSFIGLTLVPFVWRRIFADGETAIFRELIGPDFPDLVDVAKKCPLVMVNSNELYDLPRPTLSKIVNIGGIGIQKKDAKPLSQEFQEIVDTAEGIVVFSFGTVAPSHKMPSKWKLAFIDAFKRFPRYHFLCTYQGTDLHDKISPNIHLFKWLPQSDLLQNPKTKAFISHGGYNSVQEAISAGVPMITIPLFGDQPKNAKIAEKHQFAVNIRKSDLSADTIADALSKILGDKSYSQKIRRLSQMVKKKPVSESHLLVSWAEFVAEFKILDNLVPAGNKLNFFQYHSLDVIAFLLLMLNIILYISWKLLKFVTVKLYLILSRSKKEKKA</sequence>
<proteinExistence type="inferred from homology"/>
<dbReference type="PROSITE" id="PS00375">
    <property type="entry name" value="UDPGT"/>
    <property type="match status" value="1"/>
</dbReference>